<dbReference type="CDD" id="cd00082">
    <property type="entry name" value="HisKA"/>
    <property type="match status" value="1"/>
</dbReference>
<keyword evidence="7" id="KW-0472">Membrane</keyword>
<evidence type="ECO:0000256" key="6">
    <source>
        <dbReference type="ARBA" id="ARBA00023012"/>
    </source>
</evidence>
<dbReference type="SUPFAM" id="SSF55874">
    <property type="entry name" value="ATPase domain of HSP90 chaperone/DNA topoisomerase II/histidine kinase"/>
    <property type="match status" value="1"/>
</dbReference>
<sequence>MKRKDIFRSTKRKVTLISTVIVFGCLFIFAIITTTLYKSRVFTNIDDQLYEQKNAVDKYLNSKIHEGNFLFNQKENKFPPPMLPKVITIVYVGEEVYYINPNPYFDASVLPNFKDNVDNDVQKINHNGYEFRGITFKNREFTTQLLVNVDSEIQSMSQLKTSIILSLMLLIIVALVLSYILSSKIIKPVKEAYDKQVFFVQDASHEMRTPLAVIKGRLEIIANSWVQSMDKDFEHISKIMSEIKSLEKLTSDLLLLSKEDIDVNVNVTEFNLNSLISDISEFYMDLAEFQGKKFYINKPIEHIKVRWDYSKVKRMVIILLENAFKYTEKGGSIVLTFEEINKAIKITVKDNGIGIKEEEQERIYDRFFRSADVRGKNINGSGIGLSLLKSISNTLGIKIKLTSTYKKGTEFVLIVPKIIK</sequence>
<comment type="caution">
    <text evidence="9">The sequence shown here is derived from an EMBL/GenBank/DDBJ whole genome shotgun (WGS) entry which is preliminary data.</text>
</comment>
<accession>A0A6M0H129</accession>
<keyword evidence="3" id="KW-0597">Phosphoprotein</keyword>
<evidence type="ECO:0000256" key="5">
    <source>
        <dbReference type="ARBA" id="ARBA00022777"/>
    </source>
</evidence>
<feature type="transmembrane region" description="Helical" evidence="7">
    <location>
        <begin position="14"/>
        <end position="37"/>
    </location>
</feature>
<name>A0A6M0H129_9CLOT</name>
<keyword evidence="10" id="KW-1185">Reference proteome</keyword>
<evidence type="ECO:0000256" key="3">
    <source>
        <dbReference type="ARBA" id="ARBA00022553"/>
    </source>
</evidence>
<organism evidence="9 10">
    <name type="scientific">Clostridium senegalense</name>
    <dbReference type="NCBI Taxonomy" id="1465809"/>
    <lineage>
        <taxon>Bacteria</taxon>
        <taxon>Bacillati</taxon>
        <taxon>Bacillota</taxon>
        <taxon>Clostridia</taxon>
        <taxon>Eubacteriales</taxon>
        <taxon>Clostridiaceae</taxon>
        <taxon>Clostridium</taxon>
    </lineage>
</organism>
<evidence type="ECO:0000256" key="2">
    <source>
        <dbReference type="ARBA" id="ARBA00012438"/>
    </source>
</evidence>
<dbReference type="GO" id="GO:0000155">
    <property type="term" value="F:phosphorelay sensor kinase activity"/>
    <property type="evidence" value="ECO:0007669"/>
    <property type="project" value="InterPro"/>
</dbReference>
<dbReference type="InterPro" id="IPR050736">
    <property type="entry name" value="Sensor_HK_Regulatory"/>
</dbReference>
<dbReference type="PROSITE" id="PS51257">
    <property type="entry name" value="PROKAR_LIPOPROTEIN"/>
    <property type="match status" value="1"/>
</dbReference>
<dbReference type="PANTHER" id="PTHR43711:SF1">
    <property type="entry name" value="HISTIDINE KINASE 1"/>
    <property type="match status" value="1"/>
</dbReference>
<dbReference type="EC" id="2.7.13.3" evidence="2"/>
<dbReference type="InterPro" id="IPR003661">
    <property type="entry name" value="HisK_dim/P_dom"/>
</dbReference>
<feature type="transmembrane region" description="Helical" evidence="7">
    <location>
        <begin position="163"/>
        <end position="181"/>
    </location>
</feature>
<dbReference type="PROSITE" id="PS50109">
    <property type="entry name" value="HIS_KIN"/>
    <property type="match status" value="1"/>
</dbReference>
<keyword evidence="7" id="KW-0812">Transmembrane</keyword>
<dbReference type="EMBL" id="JAAGPU010000007">
    <property type="protein sequence ID" value="NEU04309.1"/>
    <property type="molecule type" value="Genomic_DNA"/>
</dbReference>
<dbReference type="SMART" id="SM00388">
    <property type="entry name" value="HisKA"/>
    <property type="match status" value="1"/>
</dbReference>
<evidence type="ECO:0000256" key="1">
    <source>
        <dbReference type="ARBA" id="ARBA00000085"/>
    </source>
</evidence>
<dbReference type="Pfam" id="PF02518">
    <property type="entry name" value="HATPase_c"/>
    <property type="match status" value="1"/>
</dbReference>
<dbReference type="InterPro" id="IPR004358">
    <property type="entry name" value="Sig_transdc_His_kin-like_C"/>
</dbReference>
<dbReference type="Gene3D" id="1.10.287.130">
    <property type="match status" value="1"/>
</dbReference>
<dbReference type="AlphaFoldDB" id="A0A6M0H129"/>
<dbReference type="PANTHER" id="PTHR43711">
    <property type="entry name" value="TWO-COMPONENT HISTIDINE KINASE"/>
    <property type="match status" value="1"/>
</dbReference>
<dbReference type="Pfam" id="PF00512">
    <property type="entry name" value="HisKA"/>
    <property type="match status" value="1"/>
</dbReference>
<gene>
    <name evidence="9" type="ORF">G3M99_05410</name>
</gene>
<dbReference type="PRINTS" id="PR00344">
    <property type="entry name" value="BCTRLSENSOR"/>
</dbReference>
<evidence type="ECO:0000259" key="8">
    <source>
        <dbReference type="PROSITE" id="PS50109"/>
    </source>
</evidence>
<protein>
    <recommendedName>
        <fullName evidence="2">histidine kinase</fullName>
        <ecNumber evidence="2">2.7.13.3</ecNumber>
    </recommendedName>
</protein>
<dbReference type="SMART" id="SM00387">
    <property type="entry name" value="HATPase_c"/>
    <property type="match status" value="1"/>
</dbReference>
<proteinExistence type="predicted"/>
<dbReference type="Proteomes" id="UP000481872">
    <property type="component" value="Unassembled WGS sequence"/>
</dbReference>
<keyword evidence="7" id="KW-1133">Transmembrane helix</keyword>
<evidence type="ECO:0000313" key="10">
    <source>
        <dbReference type="Proteomes" id="UP000481872"/>
    </source>
</evidence>
<evidence type="ECO:0000256" key="4">
    <source>
        <dbReference type="ARBA" id="ARBA00022679"/>
    </source>
</evidence>
<dbReference type="InterPro" id="IPR003594">
    <property type="entry name" value="HATPase_dom"/>
</dbReference>
<evidence type="ECO:0000256" key="7">
    <source>
        <dbReference type="SAM" id="Phobius"/>
    </source>
</evidence>
<comment type="catalytic activity">
    <reaction evidence="1">
        <text>ATP + protein L-histidine = ADP + protein N-phospho-L-histidine.</text>
        <dbReference type="EC" id="2.7.13.3"/>
    </reaction>
</comment>
<dbReference type="InterPro" id="IPR036890">
    <property type="entry name" value="HATPase_C_sf"/>
</dbReference>
<dbReference type="RefSeq" id="WP_199869476.1">
    <property type="nucleotide sequence ID" value="NZ_JAAGPU010000007.1"/>
</dbReference>
<keyword evidence="4" id="KW-0808">Transferase</keyword>
<dbReference type="InterPro" id="IPR036097">
    <property type="entry name" value="HisK_dim/P_sf"/>
</dbReference>
<feature type="domain" description="Histidine kinase" evidence="8">
    <location>
        <begin position="202"/>
        <end position="419"/>
    </location>
</feature>
<keyword evidence="5 9" id="KW-0418">Kinase</keyword>
<dbReference type="Gene3D" id="3.30.565.10">
    <property type="entry name" value="Histidine kinase-like ATPase, C-terminal domain"/>
    <property type="match status" value="1"/>
</dbReference>
<evidence type="ECO:0000313" key="9">
    <source>
        <dbReference type="EMBL" id="NEU04309.1"/>
    </source>
</evidence>
<keyword evidence="6" id="KW-0902">Two-component regulatory system</keyword>
<dbReference type="InterPro" id="IPR005467">
    <property type="entry name" value="His_kinase_dom"/>
</dbReference>
<reference evidence="9 10" key="1">
    <citation type="submission" date="2020-02" db="EMBL/GenBank/DDBJ databases">
        <title>Genome assembly of a novel Clostridium senegalense strain.</title>
        <authorList>
            <person name="Gupta T.B."/>
            <person name="Jauregui R."/>
            <person name="Maclean P."/>
            <person name="Nawarathana A."/>
            <person name="Brightwell G."/>
        </authorList>
    </citation>
    <scope>NUCLEOTIDE SEQUENCE [LARGE SCALE GENOMIC DNA]</scope>
    <source>
        <strain evidence="9 10">AGRFS4</strain>
    </source>
</reference>
<dbReference type="SUPFAM" id="SSF47384">
    <property type="entry name" value="Homodimeric domain of signal transducing histidine kinase"/>
    <property type="match status" value="1"/>
</dbReference>